<dbReference type="EMBL" id="CP036298">
    <property type="protein sequence ID" value="QDV24660.1"/>
    <property type="molecule type" value="Genomic_DNA"/>
</dbReference>
<accession>A0A518G7U6</accession>
<organism evidence="1 2">
    <name type="scientific">Aureliella helgolandensis</name>
    <dbReference type="NCBI Taxonomy" id="2527968"/>
    <lineage>
        <taxon>Bacteria</taxon>
        <taxon>Pseudomonadati</taxon>
        <taxon>Planctomycetota</taxon>
        <taxon>Planctomycetia</taxon>
        <taxon>Pirellulales</taxon>
        <taxon>Pirellulaceae</taxon>
        <taxon>Aureliella</taxon>
    </lineage>
</organism>
<dbReference type="AlphaFoldDB" id="A0A518G7U6"/>
<keyword evidence="2" id="KW-1185">Reference proteome</keyword>
<evidence type="ECO:0000313" key="1">
    <source>
        <dbReference type="EMBL" id="QDV24660.1"/>
    </source>
</evidence>
<sequence>MPIDVPCYAFAGVIAVGLEHIKEQSDAEVDKTSPFAVETGRNRIAQGSCAVVLCCI</sequence>
<protein>
    <submittedName>
        <fullName evidence="1">Uncharacterized protein</fullName>
    </submittedName>
</protein>
<dbReference type="KEGG" id="ahel:Q31a_29800"/>
<gene>
    <name evidence="1" type="ORF">Q31a_29800</name>
</gene>
<dbReference type="Proteomes" id="UP000318017">
    <property type="component" value="Chromosome"/>
</dbReference>
<name>A0A518G7U6_9BACT</name>
<evidence type="ECO:0000313" key="2">
    <source>
        <dbReference type="Proteomes" id="UP000318017"/>
    </source>
</evidence>
<reference evidence="1 2" key="1">
    <citation type="submission" date="2019-02" db="EMBL/GenBank/DDBJ databases">
        <title>Deep-cultivation of Planctomycetes and their phenomic and genomic characterization uncovers novel biology.</title>
        <authorList>
            <person name="Wiegand S."/>
            <person name="Jogler M."/>
            <person name="Boedeker C."/>
            <person name="Pinto D."/>
            <person name="Vollmers J."/>
            <person name="Rivas-Marin E."/>
            <person name="Kohn T."/>
            <person name="Peeters S.H."/>
            <person name="Heuer A."/>
            <person name="Rast P."/>
            <person name="Oberbeckmann S."/>
            <person name="Bunk B."/>
            <person name="Jeske O."/>
            <person name="Meyerdierks A."/>
            <person name="Storesund J.E."/>
            <person name="Kallscheuer N."/>
            <person name="Luecker S."/>
            <person name="Lage O.M."/>
            <person name="Pohl T."/>
            <person name="Merkel B.J."/>
            <person name="Hornburger P."/>
            <person name="Mueller R.-W."/>
            <person name="Bruemmer F."/>
            <person name="Labrenz M."/>
            <person name="Spormann A.M."/>
            <person name="Op den Camp H."/>
            <person name="Overmann J."/>
            <person name="Amann R."/>
            <person name="Jetten M.S.M."/>
            <person name="Mascher T."/>
            <person name="Medema M.H."/>
            <person name="Devos D.P."/>
            <person name="Kaster A.-K."/>
            <person name="Ovreas L."/>
            <person name="Rohde M."/>
            <person name="Galperin M.Y."/>
            <person name="Jogler C."/>
        </authorList>
    </citation>
    <scope>NUCLEOTIDE SEQUENCE [LARGE SCALE GENOMIC DNA]</scope>
    <source>
        <strain evidence="1 2">Q31a</strain>
    </source>
</reference>
<proteinExistence type="predicted"/>